<protein>
    <submittedName>
        <fullName evidence="1">Uncharacterized protein</fullName>
    </submittedName>
</protein>
<evidence type="ECO:0000313" key="2">
    <source>
        <dbReference type="Proteomes" id="UP000595636"/>
    </source>
</evidence>
<reference evidence="1 2" key="1">
    <citation type="submission" date="2020-12" db="EMBL/GenBank/DDBJ databases">
        <title>A novel species.</title>
        <authorList>
            <person name="Li K."/>
        </authorList>
    </citation>
    <scope>NUCLEOTIDE SEQUENCE [LARGE SCALE GENOMIC DNA]</scope>
    <source>
        <strain evidence="1 2">ZYC-3</strain>
    </source>
</reference>
<evidence type="ECO:0000313" key="1">
    <source>
        <dbReference type="EMBL" id="QQM45246.1"/>
    </source>
</evidence>
<dbReference type="AlphaFoldDB" id="A0A7T7L2G7"/>
<accession>A0A7T7L2G7</accession>
<gene>
    <name evidence="1" type="ORF">JEQ17_41450</name>
</gene>
<organism evidence="1 2">
    <name type="scientific">Streptomyces liliifuscus</name>
    <dbReference type="NCBI Taxonomy" id="2797636"/>
    <lineage>
        <taxon>Bacteria</taxon>
        <taxon>Bacillati</taxon>
        <taxon>Actinomycetota</taxon>
        <taxon>Actinomycetes</taxon>
        <taxon>Kitasatosporales</taxon>
        <taxon>Streptomycetaceae</taxon>
        <taxon>Streptomyces</taxon>
    </lineage>
</organism>
<sequence length="79" mass="8990">MDRQQILDLYDWQLGVCFRHPGKGAVSTAIVKTIRPRGEEGRDVRACAECVIAIEDMRRETAARRESEDLTSDSDDSRH</sequence>
<dbReference type="Proteomes" id="UP000595636">
    <property type="component" value="Chromosome"/>
</dbReference>
<proteinExistence type="predicted"/>
<dbReference type="KEGG" id="slf:JEQ17_41450"/>
<dbReference type="RefSeq" id="WP_200400055.1">
    <property type="nucleotide sequence ID" value="NZ_CP066831.1"/>
</dbReference>
<name>A0A7T7L2G7_9ACTN</name>
<keyword evidence="2" id="KW-1185">Reference proteome</keyword>
<dbReference type="EMBL" id="CP066831">
    <property type="protein sequence ID" value="QQM45246.1"/>
    <property type="molecule type" value="Genomic_DNA"/>
</dbReference>